<dbReference type="EMBL" id="LLZH01000344">
    <property type="protein sequence ID" value="KUL22094.1"/>
    <property type="molecule type" value="Genomic_DNA"/>
</dbReference>
<name>A0A101J8C7_9ACTN</name>
<keyword evidence="4" id="KW-1185">Reference proteome</keyword>
<evidence type="ECO:0000256" key="2">
    <source>
        <dbReference type="SAM" id="MobiDB-lite"/>
    </source>
</evidence>
<organism evidence="3 4">
    <name type="scientific">Actinoplanes awajinensis subsp. mycoplanecinus</name>
    <dbReference type="NCBI Taxonomy" id="135947"/>
    <lineage>
        <taxon>Bacteria</taxon>
        <taxon>Bacillati</taxon>
        <taxon>Actinomycetota</taxon>
        <taxon>Actinomycetes</taxon>
        <taxon>Micromonosporales</taxon>
        <taxon>Micromonosporaceae</taxon>
        <taxon>Actinoplanes</taxon>
    </lineage>
</organism>
<accession>A0A101J8C7</accession>
<dbReference type="AlphaFoldDB" id="A0A101J8C7"/>
<reference evidence="3 4" key="1">
    <citation type="submission" date="2015-10" db="EMBL/GenBank/DDBJ databases">
        <authorList>
            <person name="Gilbert D.G."/>
        </authorList>
    </citation>
    <scope>NUCLEOTIDE SEQUENCE [LARGE SCALE GENOMIC DNA]</scope>
    <source>
        <strain evidence="3 4">NRRL B-16712</strain>
    </source>
</reference>
<keyword evidence="1" id="KW-0676">Redox-active center</keyword>
<dbReference type="OrthoDB" id="9811366at2"/>
<dbReference type="InterPro" id="IPR036249">
    <property type="entry name" value="Thioredoxin-like_sf"/>
</dbReference>
<evidence type="ECO:0000256" key="1">
    <source>
        <dbReference type="ARBA" id="ARBA00023284"/>
    </source>
</evidence>
<comment type="caution">
    <text evidence="3">The sequence shown here is derived from an EMBL/GenBank/DDBJ whole genome shotgun (WGS) entry which is preliminary data.</text>
</comment>
<dbReference type="SUPFAM" id="SSF52833">
    <property type="entry name" value="Thioredoxin-like"/>
    <property type="match status" value="1"/>
</dbReference>
<dbReference type="Pfam" id="PF10262">
    <property type="entry name" value="Rdx"/>
    <property type="match status" value="1"/>
</dbReference>
<feature type="region of interest" description="Disordered" evidence="2">
    <location>
        <begin position="88"/>
        <end position="108"/>
    </location>
</feature>
<dbReference type="Gene3D" id="3.40.30.10">
    <property type="entry name" value="Glutaredoxin"/>
    <property type="match status" value="1"/>
</dbReference>
<sequence length="108" mass="12272">MRGYSVVVTNRTPRLEIEYCTQCRWLLRAAWLAQELLTTFPRDLGEVALVPGIGGVFEVRLDGEILWNRKPDGFPDLPQLKRLVRDRVAPDRDLGHSDRKDTAPEAAS</sequence>
<proteinExistence type="predicted"/>
<dbReference type="PANTHER" id="PTHR36417">
    <property type="entry name" value="SELENOPROTEIN DOMAIN PROTEIN (AFU_ORTHOLOGUE AFUA_1G05220)"/>
    <property type="match status" value="1"/>
</dbReference>
<dbReference type="Proteomes" id="UP000053244">
    <property type="component" value="Unassembled WGS sequence"/>
</dbReference>
<dbReference type="PANTHER" id="PTHR36417:SF2">
    <property type="entry name" value="SELENOPROTEIN DOMAIN PROTEIN (AFU_ORTHOLOGUE AFUA_1G05220)"/>
    <property type="match status" value="1"/>
</dbReference>
<gene>
    <name evidence="3" type="ORF">ADL15_49155</name>
</gene>
<evidence type="ECO:0000313" key="4">
    <source>
        <dbReference type="Proteomes" id="UP000053244"/>
    </source>
</evidence>
<protein>
    <submittedName>
        <fullName evidence="3">Selenoprotein W-related protein</fullName>
    </submittedName>
</protein>
<dbReference type="InterPro" id="IPR011893">
    <property type="entry name" value="Selenoprotein_Rdx-typ"/>
</dbReference>
<dbReference type="NCBIfam" id="TIGR02174">
    <property type="entry name" value="CXXU_selWTH"/>
    <property type="match status" value="1"/>
</dbReference>
<evidence type="ECO:0000313" key="3">
    <source>
        <dbReference type="EMBL" id="KUL22094.1"/>
    </source>
</evidence>